<accession>A0A6B8KLF8</accession>
<dbReference type="InterPro" id="IPR045394">
    <property type="entry name" value="Abhydrolase_dom"/>
</dbReference>
<dbReference type="KEGG" id="mhey:H2LOC_019425"/>
<protein>
    <recommendedName>
        <fullName evidence="3">Alpha/beta hydrolase domain-containing protein</fullName>
    </recommendedName>
</protein>
<feature type="chain" id="PRO_5025424714" description="Alpha/beta hydrolase domain-containing protein" evidence="2">
    <location>
        <begin position="24"/>
        <end position="374"/>
    </location>
</feature>
<dbReference type="OrthoDB" id="9779952at2"/>
<dbReference type="Proteomes" id="UP000309061">
    <property type="component" value="Chromosome"/>
</dbReference>
<dbReference type="EMBL" id="CP046052">
    <property type="protein sequence ID" value="QGM47670.1"/>
    <property type="molecule type" value="Genomic_DNA"/>
</dbReference>
<organism evidence="4 5">
    <name type="scientific">Methylocystis heyeri</name>
    <dbReference type="NCBI Taxonomy" id="391905"/>
    <lineage>
        <taxon>Bacteria</taxon>
        <taxon>Pseudomonadati</taxon>
        <taxon>Pseudomonadota</taxon>
        <taxon>Alphaproteobacteria</taxon>
        <taxon>Hyphomicrobiales</taxon>
        <taxon>Methylocystaceae</taxon>
        <taxon>Methylocystis</taxon>
    </lineage>
</organism>
<keyword evidence="2" id="KW-0732">Signal</keyword>
<evidence type="ECO:0000256" key="1">
    <source>
        <dbReference type="SAM" id="MobiDB-lite"/>
    </source>
</evidence>
<dbReference type="Pfam" id="PF20091">
    <property type="entry name" value="Abhydrolase_10"/>
    <property type="match status" value="1"/>
</dbReference>
<evidence type="ECO:0000313" key="5">
    <source>
        <dbReference type="Proteomes" id="UP000309061"/>
    </source>
</evidence>
<sequence length="374" mass="39013">MKRVALASAAIVALFAGAAAAQAQPAYGPPPPPALPDGYQRELVGGAGVAGPRFLIWKPPAPSGVLLVVAGEEPSLAKPGEADILQAARERSMAILFAGDRPEGAGLPETIADLRRSPLARKVVGAGAGEDYLRLESKSFDALLLAGGQAPAAAKGPPFIVYLYGSEGFWKSPPQPQEPDSKAPNRRSFFIAGATLSAGAHAENCAAPINDRSIDPARRALLAALDEYLRKGVAVPASRPAVLVPVKELHWPKIPGLPPPQDAGLAPPIDADGNETSGLLLPDQALPIATFTGWNAPRDPAKGKCAAGTKLPFPENEAARRASGDPRQSLPERYGSRAYFVAALRSVADRLVKERLLLPQDADAYVAAGKKAPF</sequence>
<feature type="domain" description="Alpha/beta hydrolase" evidence="3">
    <location>
        <begin position="200"/>
        <end position="367"/>
    </location>
</feature>
<gene>
    <name evidence="4" type="ORF">H2LOC_019425</name>
</gene>
<feature type="signal peptide" evidence="2">
    <location>
        <begin position="1"/>
        <end position="23"/>
    </location>
</feature>
<evidence type="ECO:0000259" key="3">
    <source>
        <dbReference type="Pfam" id="PF20091"/>
    </source>
</evidence>
<evidence type="ECO:0000313" key="4">
    <source>
        <dbReference type="EMBL" id="QGM47670.1"/>
    </source>
</evidence>
<proteinExistence type="predicted"/>
<dbReference type="RefSeq" id="WP_136494326.1">
    <property type="nucleotide sequence ID" value="NZ_CP046052.1"/>
</dbReference>
<evidence type="ECO:0000256" key="2">
    <source>
        <dbReference type="SAM" id="SignalP"/>
    </source>
</evidence>
<name>A0A6B8KLF8_9HYPH</name>
<feature type="region of interest" description="Disordered" evidence="1">
    <location>
        <begin position="310"/>
        <end position="330"/>
    </location>
</feature>
<reference evidence="4 5" key="1">
    <citation type="submission" date="2019-11" db="EMBL/GenBank/DDBJ databases">
        <title>The genome sequence of Methylocystis heyeri.</title>
        <authorList>
            <person name="Oshkin I.Y."/>
            <person name="Miroshnikov K."/>
            <person name="Dedysh S.N."/>
        </authorList>
    </citation>
    <scope>NUCLEOTIDE SEQUENCE [LARGE SCALE GENOMIC DNA]</scope>
    <source>
        <strain evidence="4 5">H2</strain>
    </source>
</reference>
<dbReference type="AlphaFoldDB" id="A0A6B8KLF8"/>
<keyword evidence="5" id="KW-1185">Reference proteome</keyword>